<sequence length="220" mass="22581">MQTIRLSGYTAAASVPLLRLGTRDSFGIEQLQIQSDEEWAGLALTATFVTPAGSTRMVVSADGVVDVPPAATAAALTPAAPGRIVFTGTGAGVQRITADLPYLVTDHAPVEGEAPVPEPSEWEQYVTRMQQALDTAVPPTGNSGQVLTKTRDGNVWAYPTGGGSGTGGGYIIGAGLRLDPEGNVLSVDTADAVEQDNTRPVTSAAVYTTVGSIDALLATI</sequence>
<dbReference type="RefSeq" id="WP_007048279.1">
    <property type="nucleotide sequence ID" value="NZ_GG704770.1"/>
</dbReference>
<dbReference type="EMBL" id="ACBY02000056">
    <property type="protein sequence ID" value="EFB74803.1"/>
    <property type="molecule type" value="Genomic_DNA"/>
</dbReference>
<proteinExistence type="predicted"/>
<evidence type="ECO:0000313" key="2">
    <source>
        <dbReference type="Proteomes" id="UP000003438"/>
    </source>
</evidence>
<dbReference type="AlphaFoldDB" id="D1PRA1"/>
<comment type="caution">
    <text evidence="1">The sequence shown here is derived from an EMBL/GenBank/DDBJ whole genome shotgun (WGS) entry which is preliminary data.</text>
</comment>
<dbReference type="Proteomes" id="UP000003438">
    <property type="component" value="Unassembled WGS sequence"/>
</dbReference>
<accession>D1PRA1</accession>
<keyword evidence="2" id="KW-1185">Reference proteome</keyword>
<protein>
    <submittedName>
        <fullName evidence="1">Uncharacterized protein</fullName>
    </submittedName>
</protein>
<organism evidence="1 2">
    <name type="scientific">Subdoligranulum variabile DSM 15176</name>
    <dbReference type="NCBI Taxonomy" id="411471"/>
    <lineage>
        <taxon>Bacteria</taxon>
        <taxon>Bacillati</taxon>
        <taxon>Bacillota</taxon>
        <taxon>Clostridia</taxon>
        <taxon>Eubacteriales</taxon>
        <taxon>Oscillospiraceae</taxon>
        <taxon>Subdoligranulum</taxon>
    </lineage>
</organism>
<dbReference type="HOGENOM" id="CLU_1255406_0_0_9"/>
<reference evidence="1" key="1">
    <citation type="submission" date="2009-12" db="EMBL/GenBank/DDBJ databases">
        <authorList>
            <person name="Weinstock G."/>
            <person name="Sodergren E."/>
            <person name="Clifton S."/>
            <person name="Fulton L."/>
            <person name="Fulton B."/>
            <person name="Courtney L."/>
            <person name="Fronick C."/>
            <person name="Harrison M."/>
            <person name="Strong C."/>
            <person name="Farmer C."/>
            <person name="Delahaunty K."/>
            <person name="Markovic C."/>
            <person name="Hall O."/>
            <person name="Minx P."/>
            <person name="Tomlinson C."/>
            <person name="Mitreva M."/>
            <person name="Nelson J."/>
            <person name="Hou S."/>
            <person name="Wollam A."/>
            <person name="Pepin K.H."/>
            <person name="Johnson M."/>
            <person name="Bhonagiri V."/>
            <person name="Nash W.E."/>
            <person name="Warren W."/>
            <person name="Chinwalla A."/>
            <person name="Mardis E.R."/>
            <person name="Wilson R.K."/>
        </authorList>
    </citation>
    <scope>NUCLEOTIDE SEQUENCE [LARGE SCALE GENOMIC DNA]</scope>
    <source>
        <strain evidence="1">DSM 15176</strain>
    </source>
</reference>
<dbReference type="STRING" id="411471.SUBVAR_06930"/>
<name>D1PRA1_9FIRM</name>
<gene>
    <name evidence="1" type="ORF">SUBVAR_06930</name>
</gene>
<evidence type="ECO:0000313" key="1">
    <source>
        <dbReference type="EMBL" id="EFB74803.1"/>
    </source>
</evidence>